<accession>A0A098LCY3</accession>
<sequence length="145" mass="15406">MLDQIIQLGKNHLSDTLMNKEKLTSKQVNDTFDLAKGSFFDTLKDQALSGNLSQIKDLFNGNSSAGGSLSTLASNKLAEQLSSRLNMSQTQARSIANIVIPALISKFSSKETGTANSSEDLLKLFGINAGNMLGGLSSKLGGFFS</sequence>
<evidence type="ECO:0000313" key="2">
    <source>
        <dbReference type="Proteomes" id="UP000030185"/>
    </source>
</evidence>
<dbReference type="RefSeq" id="WP_045462094.1">
    <property type="nucleotide sequence ID" value="NZ_BBLT01000003.1"/>
</dbReference>
<proteinExistence type="predicted"/>
<keyword evidence="2" id="KW-1185">Reference proteome</keyword>
<reference evidence="1 2" key="1">
    <citation type="submission" date="2014-09" db="EMBL/GenBank/DDBJ databases">
        <title>Sporocytophaga myxococcoides PG-01 genome sequencing.</title>
        <authorList>
            <person name="Liu L."/>
            <person name="Gao P.J."/>
            <person name="Chen G.J."/>
            <person name="Wang L.S."/>
        </authorList>
    </citation>
    <scope>NUCLEOTIDE SEQUENCE [LARGE SCALE GENOMIC DNA]</scope>
    <source>
        <strain evidence="1 2">PG-01</strain>
    </source>
</reference>
<dbReference type="Proteomes" id="UP000030185">
    <property type="component" value="Unassembled WGS sequence"/>
</dbReference>
<dbReference type="EMBL" id="BBLT01000003">
    <property type="protein sequence ID" value="GAL84756.1"/>
    <property type="molecule type" value="Genomic_DNA"/>
</dbReference>
<evidence type="ECO:0008006" key="3">
    <source>
        <dbReference type="Google" id="ProtNLM"/>
    </source>
</evidence>
<organism evidence="1 2">
    <name type="scientific">Sporocytophaga myxococcoides</name>
    <dbReference type="NCBI Taxonomy" id="153721"/>
    <lineage>
        <taxon>Bacteria</taxon>
        <taxon>Pseudomonadati</taxon>
        <taxon>Bacteroidota</taxon>
        <taxon>Cytophagia</taxon>
        <taxon>Cytophagales</taxon>
        <taxon>Cytophagaceae</taxon>
        <taxon>Sporocytophaga</taxon>
    </lineage>
</organism>
<name>A0A098LCY3_9BACT</name>
<dbReference type="OrthoDB" id="982085at2"/>
<dbReference type="AlphaFoldDB" id="A0A098LCY3"/>
<protein>
    <recommendedName>
        <fullName evidence="3">DUF937 domain-containing protein</fullName>
    </recommendedName>
</protein>
<dbReference type="eggNOG" id="ENOG50333XN">
    <property type="taxonomic scope" value="Bacteria"/>
</dbReference>
<evidence type="ECO:0000313" key="1">
    <source>
        <dbReference type="EMBL" id="GAL84756.1"/>
    </source>
</evidence>
<gene>
    <name evidence="1" type="ORF">MYP_1984</name>
</gene>
<comment type="caution">
    <text evidence="1">The sequence shown here is derived from an EMBL/GenBank/DDBJ whole genome shotgun (WGS) entry which is preliminary data.</text>
</comment>